<dbReference type="Proteomes" id="UP001163328">
    <property type="component" value="Chromosome"/>
</dbReference>
<sequence length="266" mass="31209">MKLPHFLVIILCSLAGYAQPPSAKIRYEYYLTMVNDTNPDLSSKVEMVLDVAPDTTFFAEKNFINFQNDVHTAYQSTDRKTYIKLLQQANQKNNQSHYLLIKSTDNENITYEKFKQQKFYINETRKNLVWDIDSTEFTWNNFTVKKATAVCDGRLWTVYFTEDIATQSGPYKLNNLPGFVVKAWDKHNHFIFEYVKSENLIHTPVYIHKPESYAELSVHEKKVLKEVFYPHLASNKNDETRATLDKLRDIENPIDLSFIEKTTIMH</sequence>
<evidence type="ECO:0000313" key="2">
    <source>
        <dbReference type="EMBL" id="UYW00581.1"/>
    </source>
</evidence>
<proteinExistence type="predicted"/>
<protein>
    <submittedName>
        <fullName evidence="2">GLPGLI family protein</fullName>
    </submittedName>
</protein>
<reference evidence="2" key="1">
    <citation type="submission" date="2021-08" db="EMBL/GenBank/DDBJ databases">
        <title>Flavobacterium sp. strain CC-SYL302.</title>
        <authorList>
            <person name="Lin S.-Y."/>
            <person name="Lee T.-H."/>
            <person name="Young C.-C."/>
        </authorList>
    </citation>
    <scope>NUCLEOTIDE SEQUENCE</scope>
    <source>
        <strain evidence="2">CC-SYL302</strain>
    </source>
</reference>
<name>A0ABY6LWF1_9FLAO</name>
<feature type="chain" id="PRO_5047312565" evidence="1">
    <location>
        <begin position="19"/>
        <end position="266"/>
    </location>
</feature>
<accession>A0ABY6LWF1</accession>
<dbReference type="RefSeq" id="WP_264432469.1">
    <property type="nucleotide sequence ID" value="NZ_CP081495.1"/>
</dbReference>
<gene>
    <name evidence="2" type="ORF">K5I29_08490</name>
</gene>
<keyword evidence="1" id="KW-0732">Signal</keyword>
<evidence type="ECO:0000313" key="3">
    <source>
        <dbReference type="Proteomes" id="UP001163328"/>
    </source>
</evidence>
<evidence type="ECO:0000256" key="1">
    <source>
        <dbReference type="SAM" id="SignalP"/>
    </source>
</evidence>
<keyword evidence="3" id="KW-1185">Reference proteome</keyword>
<dbReference type="EMBL" id="CP081495">
    <property type="protein sequence ID" value="UYW00581.1"/>
    <property type="molecule type" value="Genomic_DNA"/>
</dbReference>
<dbReference type="InterPro" id="IPR005901">
    <property type="entry name" value="GLPGLI"/>
</dbReference>
<dbReference type="NCBIfam" id="TIGR01200">
    <property type="entry name" value="GLPGLI"/>
    <property type="match status" value="1"/>
</dbReference>
<feature type="signal peptide" evidence="1">
    <location>
        <begin position="1"/>
        <end position="18"/>
    </location>
</feature>
<organism evidence="2 3">
    <name type="scientific">Flavobacterium agricola</name>
    <dbReference type="NCBI Taxonomy" id="2870839"/>
    <lineage>
        <taxon>Bacteria</taxon>
        <taxon>Pseudomonadati</taxon>
        <taxon>Bacteroidota</taxon>
        <taxon>Flavobacteriia</taxon>
        <taxon>Flavobacteriales</taxon>
        <taxon>Flavobacteriaceae</taxon>
        <taxon>Flavobacterium</taxon>
    </lineage>
</organism>